<dbReference type="Pfam" id="PF08701">
    <property type="entry name" value="GN3L_Grn1"/>
    <property type="match status" value="1"/>
</dbReference>
<dbReference type="InterPro" id="IPR014813">
    <property type="entry name" value="Gnl3_N_dom"/>
</dbReference>
<dbReference type="AlphaFoldDB" id="A0A158QV69"/>
<feature type="domain" description="CP-type G" evidence="7">
    <location>
        <begin position="98"/>
        <end position="288"/>
    </location>
</feature>
<dbReference type="GO" id="GO:0005730">
    <property type="term" value="C:nucleolus"/>
    <property type="evidence" value="ECO:0007669"/>
    <property type="project" value="TreeGrafter"/>
</dbReference>
<feature type="region of interest" description="Disordered" evidence="6">
    <location>
        <begin position="443"/>
        <end position="470"/>
    </location>
</feature>
<keyword evidence="4" id="KW-0342">GTP-binding</keyword>
<keyword evidence="2" id="KW-0547">Nucleotide-binding</keyword>
<dbReference type="STRING" id="53468.A0A158QV69"/>
<dbReference type="FunFam" id="1.10.1580.10:FF:000002">
    <property type="entry name" value="Guanine nucleotide-binding protein-like 3 (nucleolar)-like"/>
    <property type="match status" value="1"/>
</dbReference>
<evidence type="ECO:0000256" key="5">
    <source>
        <dbReference type="ARBA" id="ARBA00023242"/>
    </source>
</evidence>
<accession>A0A158QV69</accession>
<keyword evidence="3" id="KW-0175">Coiled coil</keyword>
<comment type="subcellular location">
    <subcellularLocation>
        <location evidence="1">Nucleus</location>
    </subcellularLocation>
</comment>
<name>A0A158QV69_MESCO</name>
<sequence length="487" mass="54016">MAETKSKRVTCHKRYKILRKVREHHRKLKKEKKKNPKLFRRKYPGVPNSLPFKEQILDHIKETKKLEAERRLSLLQQAMKVNDVKEKPPKKHAAVSFSKQFSYVLSKSDVVIEVLDARDPLGTRCLNAEKEVLAYGKKLVLLLNKIDLVPSEVVRRWLAYFRKWYTTMPFKANTQEGSKILSNIKGNMSQHGYVSTKWYPVSYTHSSFSGLGVDGLMALLGNICRHHGGKLVVGLIGVPNTGKSAVINTLIRRKSAPSSCIPGFTRDCQLFKIDSKVSLVDSPGIILSKSEDPCELALRNCAKPESLSEPELAVSAILARCPKRQIMVQYAIGEYSSTTDFLCQMAQRNGRLRKGGAPDIKGSARILLSDWMTGKLAHYTLPPESDAQIAEPSMPPIFAVDKIDFPLQEMDENVFANLPKSKVDSDFCPAAVFSPSQPFTAALGGGGGGGAESIDVSMAEDHEETTSDVYESADEAVADMEEAMEAD</sequence>
<dbReference type="Pfam" id="PF01926">
    <property type="entry name" value="MMR_HSR1"/>
    <property type="match status" value="1"/>
</dbReference>
<dbReference type="Gene3D" id="1.10.1580.10">
    <property type="match status" value="1"/>
</dbReference>
<proteinExistence type="predicted"/>
<evidence type="ECO:0000313" key="9">
    <source>
        <dbReference type="Proteomes" id="UP000267029"/>
    </source>
</evidence>
<dbReference type="OrthoDB" id="444945at2759"/>
<dbReference type="CDD" id="cd04178">
    <property type="entry name" value="Nucleostemin_like"/>
    <property type="match status" value="1"/>
</dbReference>
<dbReference type="InterPro" id="IPR050755">
    <property type="entry name" value="TRAFAC_YlqF/YawG_RiboMat"/>
</dbReference>
<dbReference type="InterPro" id="IPR027417">
    <property type="entry name" value="P-loop_NTPase"/>
</dbReference>
<dbReference type="EMBL" id="UXSR01005355">
    <property type="protein sequence ID" value="VDD81347.1"/>
    <property type="molecule type" value="Genomic_DNA"/>
</dbReference>
<evidence type="ECO:0000256" key="2">
    <source>
        <dbReference type="ARBA" id="ARBA00022741"/>
    </source>
</evidence>
<reference evidence="8 9" key="1">
    <citation type="submission" date="2018-10" db="EMBL/GenBank/DDBJ databases">
        <authorList>
            <consortium name="Pathogen Informatics"/>
        </authorList>
    </citation>
    <scope>NUCLEOTIDE SEQUENCE [LARGE SCALE GENOMIC DNA]</scope>
</reference>
<evidence type="ECO:0000313" key="8">
    <source>
        <dbReference type="EMBL" id="VDD81347.1"/>
    </source>
</evidence>
<dbReference type="Proteomes" id="UP000267029">
    <property type="component" value="Unassembled WGS sequence"/>
</dbReference>
<evidence type="ECO:0000256" key="6">
    <source>
        <dbReference type="SAM" id="MobiDB-lite"/>
    </source>
</evidence>
<dbReference type="InterPro" id="IPR023179">
    <property type="entry name" value="GTP-bd_ortho_bundle_sf"/>
</dbReference>
<dbReference type="GO" id="GO:0005525">
    <property type="term" value="F:GTP binding"/>
    <property type="evidence" value="ECO:0007669"/>
    <property type="project" value="UniProtKB-KW"/>
</dbReference>
<organism evidence="8 9">
    <name type="scientific">Mesocestoides corti</name>
    <name type="common">Flatworm</name>
    <dbReference type="NCBI Taxonomy" id="53468"/>
    <lineage>
        <taxon>Eukaryota</taxon>
        <taxon>Metazoa</taxon>
        <taxon>Spiralia</taxon>
        <taxon>Lophotrochozoa</taxon>
        <taxon>Platyhelminthes</taxon>
        <taxon>Cestoda</taxon>
        <taxon>Eucestoda</taxon>
        <taxon>Cyclophyllidea</taxon>
        <taxon>Mesocestoididae</taxon>
        <taxon>Mesocestoides</taxon>
    </lineage>
</organism>
<dbReference type="PRINTS" id="PR00326">
    <property type="entry name" value="GTP1OBG"/>
</dbReference>
<evidence type="ECO:0000256" key="3">
    <source>
        <dbReference type="ARBA" id="ARBA00023054"/>
    </source>
</evidence>
<evidence type="ECO:0000256" key="4">
    <source>
        <dbReference type="ARBA" id="ARBA00023134"/>
    </source>
</evidence>
<dbReference type="InterPro" id="IPR030378">
    <property type="entry name" value="G_CP_dom"/>
</dbReference>
<gene>
    <name evidence="8" type="ORF">MCOS_LOCUS7350</name>
</gene>
<dbReference type="PROSITE" id="PS51721">
    <property type="entry name" value="G_CP"/>
    <property type="match status" value="1"/>
</dbReference>
<keyword evidence="9" id="KW-1185">Reference proteome</keyword>
<dbReference type="PANTHER" id="PTHR11089">
    <property type="entry name" value="GTP-BINDING PROTEIN-RELATED"/>
    <property type="match status" value="1"/>
</dbReference>
<dbReference type="InterPro" id="IPR006073">
    <property type="entry name" value="GTP-bd"/>
</dbReference>
<keyword evidence="5" id="KW-0539">Nucleus</keyword>
<evidence type="ECO:0000256" key="1">
    <source>
        <dbReference type="ARBA" id="ARBA00004123"/>
    </source>
</evidence>
<evidence type="ECO:0000259" key="7">
    <source>
        <dbReference type="PROSITE" id="PS51721"/>
    </source>
</evidence>
<dbReference type="Gene3D" id="3.40.50.300">
    <property type="entry name" value="P-loop containing nucleotide triphosphate hydrolases"/>
    <property type="match status" value="1"/>
</dbReference>
<dbReference type="PANTHER" id="PTHR11089:SF30">
    <property type="entry name" value="GUANINE NUCLEOTIDE-BINDING PROTEIN-LIKE 3 HOMOLOG"/>
    <property type="match status" value="1"/>
</dbReference>
<dbReference type="SUPFAM" id="SSF52540">
    <property type="entry name" value="P-loop containing nucleoside triphosphate hydrolases"/>
    <property type="match status" value="2"/>
</dbReference>
<protein>
    <recommendedName>
        <fullName evidence="7">CP-type G domain-containing protein</fullName>
    </recommendedName>
</protein>